<feature type="domain" description="G-patch" evidence="8">
    <location>
        <begin position="135"/>
        <end position="183"/>
    </location>
</feature>
<dbReference type="InterPro" id="IPR000467">
    <property type="entry name" value="G_patch_dom"/>
</dbReference>
<evidence type="ECO:0000256" key="6">
    <source>
        <dbReference type="SAM" id="MobiDB-lite"/>
    </source>
</evidence>
<evidence type="ECO:0000313" key="9">
    <source>
        <dbReference type="EMBL" id="CAE0640110.1"/>
    </source>
</evidence>
<feature type="coiled-coil region" evidence="5">
    <location>
        <begin position="181"/>
        <end position="208"/>
    </location>
</feature>
<gene>
    <name evidence="9" type="ORF">HAKA00212_LOCUS18929</name>
</gene>
<dbReference type="InterPro" id="IPR022755">
    <property type="entry name" value="Znf_C2H2_jaz"/>
</dbReference>
<feature type="domain" description="C2H2-type" evidence="7">
    <location>
        <begin position="233"/>
        <end position="262"/>
    </location>
</feature>
<evidence type="ECO:0000256" key="4">
    <source>
        <dbReference type="PROSITE-ProRule" id="PRU00042"/>
    </source>
</evidence>
<dbReference type="PANTHER" id="PTHR47251">
    <property type="entry name" value="FINGER DOMAIN PROTEIN, PUTATIVE (AFU_ORTHOLOGUE AFUA_3G04180)-RELATED"/>
    <property type="match status" value="1"/>
</dbReference>
<protein>
    <recommendedName>
        <fullName evidence="10">G-patch domain-containing protein</fullName>
    </recommendedName>
</protein>
<keyword evidence="3" id="KW-0862">Zinc</keyword>
<evidence type="ECO:0000259" key="8">
    <source>
        <dbReference type="PROSITE" id="PS50174"/>
    </source>
</evidence>
<dbReference type="PROSITE" id="PS50157">
    <property type="entry name" value="ZINC_FINGER_C2H2_2"/>
    <property type="match status" value="1"/>
</dbReference>
<evidence type="ECO:0000259" key="7">
    <source>
        <dbReference type="PROSITE" id="PS50157"/>
    </source>
</evidence>
<keyword evidence="2 4" id="KW-0863">Zinc-finger</keyword>
<evidence type="ECO:0000256" key="3">
    <source>
        <dbReference type="ARBA" id="ARBA00022833"/>
    </source>
</evidence>
<dbReference type="InterPro" id="IPR001202">
    <property type="entry name" value="WW_dom"/>
</dbReference>
<accession>A0A7S4DBH5</accession>
<dbReference type="PROSITE" id="PS50174">
    <property type="entry name" value="G_PATCH"/>
    <property type="match status" value="1"/>
</dbReference>
<reference evidence="9" key="1">
    <citation type="submission" date="2021-01" db="EMBL/GenBank/DDBJ databases">
        <authorList>
            <person name="Corre E."/>
            <person name="Pelletier E."/>
            <person name="Niang G."/>
            <person name="Scheremetjew M."/>
            <person name="Finn R."/>
            <person name="Kale V."/>
            <person name="Holt S."/>
            <person name="Cochrane G."/>
            <person name="Meng A."/>
            <person name="Brown T."/>
            <person name="Cohen L."/>
        </authorList>
    </citation>
    <scope>NUCLEOTIDE SEQUENCE</scope>
    <source>
        <strain evidence="9">CCMP3107</strain>
    </source>
</reference>
<feature type="compositionally biased region" description="Gly residues" evidence="6">
    <location>
        <begin position="359"/>
        <end position="368"/>
    </location>
</feature>
<dbReference type="Pfam" id="PF01585">
    <property type="entry name" value="G-patch"/>
    <property type="match status" value="1"/>
</dbReference>
<dbReference type="InterPro" id="IPR036236">
    <property type="entry name" value="Znf_C2H2_sf"/>
</dbReference>
<dbReference type="CDD" id="cd00201">
    <property type="entry name" value="WW"/>
    <property type="match status" value="1"/>
</dbReference>
<dbReference type="EMBL" id="HBIU01041723">
    <property type="protein sequence ID" value="CAE0640110.1"/>
    <property type="molecule type" value="Transcribed_RNA"/>
</dbReference>
<dbReference type="Gene3D" id="3.30.160.60">
    <property type="entry name" value="Classic Zinc Finger"/>
    <property type="match status" value="1"/>
</dbReference>
<dbReference type="SUPFAM" id="SSF57667">
    <property type="entry name" value="beta-beta-alpha zinc fingers"/>
    <property type="match status" value="1"/>
</dbReference>
<dbReference type="PROSITE" id="PS00028">
    <property type="entry name" value="ZINC_FINGER_C2H2_1"/>
    <property type="match status" value="1"/>
</dbReference>
<dbReference type="Pfam" id="PF12171">
    <property type="entry name" value="zf-C2H2_jaz"/>
    <property type="match status" value="1"/>
</dbReference>
<dbReference type="InterPro" id="IPR036020">
    <property type="entry name" value="WW_dom_sf"/>
</dbReference>
<dbReference type="SMART" id="SM00456">
    <property type="entry name" value="WW"/>
    <property type="match status" value="1"/>
</dbReference>
<evidence type="ECO:0000256" key="1">
    <source>
        <dbReference type="ARBA" id="ARBA00022723"/>
    </source>
</evidence>
<keyword evidence="1" id="KW-0479">Metal-binding</keyword>
<dbReference type="GO" id="GO:0008270">
    <property type="term" value="F:zinc ion binding"/>
    <property type="evidence" value="ECO:0007669"/>
    <property type="project" value="UniProtKB-KW"/>
</dbReference>
<evidence type="ECO:0000256" key="2">
    <source>
        <dbReference type="ARBA" id="ARBA00022771"/>
    </source>
</evidence>
<dbReference type="Gene3D" id="2.20.70.10">
    <property type="match status" value="1"/>
</dbReference>
<dbReference type="GO" id="GO:0003676">
    <property type="term" value="F:nucleic acid binding"/>
    <property type="evidence" value="ECO:0007669"/>
    <property type="project" value="InterPro"/>
</dbReference>
<evidence type="ECO:0008006" key="10">
    <source>
        <dbReference type="Google" id="ProtNLM"/>
    </source>
</evidence>
<dbReference type="PANTHER" id="PTHR47251:SF1">
    <property type="entry name" value="FINGER DOMAIN PROTEIN, PUTATIVE (AFU_ORTHOLOGUE AFUA_3G04180)-RELATED"/>
    <property type="match status" value="1"/>
</dbReference>
<name>A0A7S4DBH5_HETAK</name>
<proteinExistence type="predicted"/>
<dbReference type="InterPro" id="IPR013087">
    <property type="entry name" value="Znf_C2H2_type"/>
</dbReference>
<dbReference type="SUPFAM" id="SSF51045">
    <property type="entry name" value="WW domain"/>
    <property type="match status" value="1"/>
</dbReference>
<evidence type="ECO:0000256" key="5">
    <source>
        <dbReference type="SAM" id="Coils"/>
    </source>
</evidence>
<organism evidence="9">
    <name type="scientific">Heterosigma akashiwo</name>
    <name type="common">Chromophytic alga</name>
    <name type="synonym">Heterosigma carterae</name>
    <dbReference type="NCBI Taxonomy" id="2829"/>
    <lineage>
        <taxon>Eukaryota</taxon>
        <taxon>Sar</taxon>
        <taxon>Stramenopiles</taxon>
        <taxon>Ochrophyta</taxon>
        <taxon>Raphidophyceae</taxon>
        <taxon>Chattonellales</taxon>
        <taxon>Chattonellaceae</taxon>
        <taxon>Heterosigma</taxon>
    </lineage>
</organism>
<feature type="region of interest" description="Disordered" evidence="6">
    <location>
        <begin position="271"/>
        <end position="297"/>
    </location>
</feature>
<dbReference type="AlphaFoldDB" id="A0A7S4DBH5"/>
<feature type="compositionally biased region" description="Polar residues" evidence="6">
    <location>
        <begin position="340"/>
        <end position="355"/>
    </location>
</feature>
<dbReference type="SMART" id="SM00443">
    <property type="entry name" value="G_patch"/>
    <property type="match status" value="1"/>
</dbReference>
<sequence>MLHLVQQQIEIVNHVLQHQSGQRQDVQPHSQSVWTEAIDNLTGRKLYHNSLTGVTTFDKPEEMKSTAEKKRDAIISSGEDMVETRAGLGSFKQGYDLDFDDDMDDKMRVYKVNETKGYLDLSTFESASADKEIPENNRGFKLLVKMGWKRGQGLGKGGKGITAPVQLRPNEAGDTLGLGKAGEYEEKVDTAAKQRKKLDVEVEETDEEVTKRLADAEKQETIKQDVKEMNKEFYCEICDKQYKNVSEMSNHLSSYDHHHTKRFKEMKAAERARAEASGETEGRRRRERQREAREMERRLAAAAAATAAAQPTQQLATLPQQAAVSLSMSGNKTDAGVKGTSAQNDGHHPQQQQKIAFTFGGGGGGAKKSGGALNRGINTKKIGFSFGVKK</sequence>
<keyword evidence="5" id="KW-0175">Coiled coil</keyword>
<feature type="region of interest" description="Disordered" evidence="6">
    <location>
        <begin position="327"/>
        <end position="377"/>
    </location>
</feature>